<dbReference type="Pfam" id="PF07550">
    <property type="entry name" value="Shr-like_HID"/>
    <property type="match status" value="9"/>
</dbReference>
<feature type="domain" description="Heme-binding protein Shr-like Hb-interacting" evidence="2">
    <location>
        <begin position="519"/>
        <end position="598"/>
    </location>
</feature>
<feature type="domain" description="Heme-binding protein Shr-like Hb-interacting" evidence="2">
    <location>
        <begin position="1125"/>
        <end position="1178"/>
    </location>
</feature>
<accession>A0A0C1UHE3</accession>
<keyword evidence="1" id="KW-0732">Signal</keyword>
<feature type="domain" description="Heme-binding protein Shr-like Hb-interacting" evidence="2">
    <location>
        <begin position="891"/>
        <end position="962"/>
    </location>
</feature>
<feature type="domain" description="Heme-binding protein Shr-like Hb-interacting" evidence="2">
    <location>
        <begin position="1004"/>
        <end position="1058"/>
    </location>
</feature>
<feature type="domain" description="Heme-binding protein Shr-like Hb-interacting" evidence="2">
    <location>
        <begin position="614"/>
        <end position="685"/>
    </location>
</feature>
<dbReference type="AlphaFoldDB" id="A0A0C1UHE3"/>
<gene>
    <name evidence="3" type="ORF">U732_3221</name>
</gene>
<comment type="caution">
    <text evidence="3">The sequence shown here is derived from an EMBL/GenBank/DDBJ whole genome shotgun (WGS) entry which is preliminary data.</text>
</comment>
<evidence type="ECO:0000259" key="2">
    <source>
        <dbReference type="Pfam" id="PF07550"/>
    </source>
</evidence>
<dbReference type="Proteomes" id="UP000031366">
    <property type="component" value="Unassembled WGS sequence"/>
</dbReference>
<feature type="domain" description="Heme-binding protein Shr-like Hb-interacting" evidence="2">
    <location>
        <begin position="332"/>
        <end position="410"/>
    </location>
</feature>
<feature type="domain" description="Heme-binding protein Shr-like Hb-interacting" evidence="2">
    <location>
        <begin position="710"/>
        <end position="783"/>
    </location>
</feature>
<protein>
    <submittedName>
        <fullName evidence="3">Actinobacterial surface-anchored domain protein</fullName>
    </submittedName>
</protein>
<organism evidence="3 4">
    <name type="scientific">Clostridium argentinense CDC 2741</name>
    <dbReference type="NCBI Taxonomy" id="1418104"/>
    <lineage>
        <taxon>Bacteria</taxon>
        <taxon>Bacillati</taxon>
        <taxon>Bacillota</taxon>
        <taxon>Clostridia</taxon>
        <taxon>Eubacteriales</taxon>
        <taxon>Clostridiaceae</taxon>
        <taxon>Clostridium</taxon>
    </lineage>
</organism>
<dbReference type="OrthoDB" id="2009219at2"/>
<sequence length="1178" mass="134118">MNKNSKILYAIVFASFASSIHSGVALAAPSEIYGYKKMDLFEFHKTNYDKYGNIRYSPETTTFSTGKDEKDLDNSTSASARINSLKNTKAYSQKAKVDAVAHASSSGSSDKVDAVGSASGGFVGADVVFDFDMLSNALILKQLGYDIPEVNKVLDIFNTTTRTHIGKRGEIDFLVDYEDYMAKAGEAYYNDEYLSFEEYIKSGNYKENLNRPYYLKYVLEDGLYGEQMKPEEVYKKTSPKVVVDLENNIKGNTITLKFKDNKEWRESIELIELVENYNRKPLTNYIEIKDSEIKINTEIFKYGKNTISIKSKDYRTILIDQPIYKGKVNLTVDNNNILGNDVIVRGGDKSYIESLKTIIVNGNSLSKDKWKINEDNNMIISKEMFSQSGIYNIILKADPEYVDSKLSISVIRKTSDKVILHEDIINNFEGNTIEIFIENYSERWKENIKEIEVGKYKYTAKEISIENGKFILPSELFKGQNGKVDIKVTLKDETEYLVVQNIYKSNESLKVPELTSKRVELGQDIIINFNKNTKFQNSIYKIEKVYSENIPSLNTQLEYIVQNGKIILKHNSRTFGNNGAYKVRVFATGYEPKDVNIELIKNPPTVLLPAPPTIGEEFMIQVSRTTPEYNWGDNVKEVYVDGKVLQKDLHYTSNIGGVYFKGGAINYPGEHLIKIVSTGYKDYEVALRFKDINGNLSDKNQVENVKFNENLILGENLEIISTDKNWVNGIYEVKINDSVISKNNYRFENSELIIDNYVVTNLGKNKISIKSINYKKAEFEVNVINDHKLLNPPTLKEDIIDNTASKEIEITFEDNKAWRESIEYILIDGNKFSKNDVHVESGKIIIPSGVLTEGKRKIVIVSKGYNNAALTQKISKVVPENIKLMPSIIKPGQNTTINYAYREGYSVEEVYINGEKIDTEKYAEKTLFGDLRLKGELFSKAGQYSIVIKSSEFVDKEFSLEVKGGKTEVEDGLKNPGNIKLMSEVINSNDKADVWIGYMSEYEPTKILVNEKEIDMTKDYEKQYTGGIFIKNVFSKAGEYKIVLKADGYRDVEVNLTVIDNENESNNSDIIEDKNKEEVEELSNQDIEKTLKDVPSNINLMDSIINVNGKATIYVGYMSEYEPIKVLVNEKEIDMTKDYEKQHIGNLYIKNVFDKAGEYKIILRADGYKDTELNLTVK</sequence>
<proteinExistence type="predicted"/>
<feature type="signal peptide" evidence="1">
    <location>
        <begin position="1"/>
        <end position="27"/>
    </location>
</feature>
<feature type="domain" description="Heme-binding protein Shr-like Hb-interacting" evidence="2">
    <location>
        <begin position="243"/>
        <end position="323"/>
    </location>
</feature>
<feature type="domain" description="Heme-binding protein Shr-like Hb-interacting" evidence="2">
    <location>
        <begin position="796"/>
        <end position="874"/>
    </location>
</feature>
<evidence type="ECO:0000256" key="1">
    <source>
        <dbReference type="SAM" id="SignalP"/>
    </source>
</evidence>
<feature type="chain" id="PRO_5002153653" evidence="1">
    <location>
        <begin position="28"/>
        <end position="1178"/>
    </location>
</feature>
<reference evidence="3 4" key="1">
    <citation type="journal article" date="2015" name="Infect. Genet. Evol.">
        <title>Genomic sequences of six botulinum neurotoxin-producing strains representing three clostridial species illustrate the mobility and diversity of botulinum neurotoxin genes.</title>
        <authorList>
            <person name="Smith T.J."/>
            <person name="Hill K.K."/>
            <person name="Xie G."/>
            <person name="Foley B.T."/>
            <person name="Williamson C.H."/>
            <person name="Foster J.T."/>
            <person name="Johnson S.L."/>
            <person name="Chertkov O."/>
            <person name="Teshima H."/>
            <person name="Gibbons H.S."/>
            <person name="Johnsky L.A."/>
            <person name="Karavis M.A."/>
            <person name="Smith L.A."/>
        </authorList>
    </citation>
    <scope>NUCLEOTIDE SEQUENCE [LARGE SCALE GENOMIC DNA]</scope>
    <source>
        <strain evidence="3 4">CDC 2741</strain>
    </source>
</reference>
<keyword evidence="4" id="KW-1185">Reference proteome</keyword>
<dbReference type="EMBL" id="AYSO01000016">
    <property type="protein sequence ID" value="KIE46805.1"/>
    <property type="molecule type" value="Genomic_DNA"/>
</dbReference>
<name>A0A0C1UHE3_9CLOT</name>
<evidence type="ECO:0000313" key="4">
    <source>
        <dbReference type="Proteomes" id="UP000031366"/>
    </source>
</evidence>
<dbReference type="InterPro" id="IPR011432">
    <property type="entry name" value="Shr-like_HID"/>
</dbReference>
<dbReference type="STRING" id="29341.RSJ17_19835"/>
<evidence type="ECO:0000313" key="3">
    <source>
        <dbReference type="EMBL" id="KIE46805.1"/>
    </source>
</evidence>
<dbReference type="RefSeq" id="WP_039632843.1">
    <property type="nucleotide sequence ID" value="NZ_AYSO01000016.1"/>
</dbReference>